<dbReference type="OrthoDB" id="4035536at2759"/>
<dbReference type="HOGENOM" id="CLU_1143196_0_0_1"/>
<accession>J7RGD2</accession>
<dbReference type="eggNOG" id="ENOG502S57G">
    <property type="taxonomic scope" value="Eukaryota"/>
</dbReference>
<gene>
    <name evidence="1" type="primary">KNAG0B01510</name>
    <name evidence="1" type="ordered locus">KNAG_0B01510</name>
</gene>
<sequence>MPILWNCYGFNKVVDIDPVVIGLWEVLLDSAILYHDDVLNVDGLAIDDQRDDDIVRRNITIEGPNFVFRLVFREDKMGPVSALCYAEDISLRDTWFNWLKNSLGIIIWPLSFNTDQMFSILDAQIVGNKGKLYDTKLIFQDNELDDEETSQELKYLGKYSIEISKFSIGQLVGDNRESVYLKKVLPYLYEKTGFKVLELPIKHIILTNLITVRSANIVTQKLDVTDEAKLYIYSLIEGYHSPDYAAGATNFSPSLPLRQN</sequence>
<dbReference type="EMBL" id="HE978315">
    <property type="protein sequence ID" value="CCK68598.1"/>
    <property type="molecule type" value="Genomic_DNA"/>
</dbReference>
<reference evidence="1 2" key="1">
    <citation type="journal article" date="2011" name="Proc. Natl. Acad. Sci. U.S.A.">
        <title>Evolutionary erosion of yeast sex chromosomes by mating-type switching accidents.</title>
        <authorList>
            <person name="Gordon J.L."/>
            <person name="Armisen D."/>
            <person name="Proux-Wera E."/>
            <person name="Oheigeartaigh S.S."/>
            <person name="Byrne K.P."/>
            <person name="Wolfe K.H."/>
        </authorList>
    </citation>
    <scope>NUCLEOTIDE SEQUENCE [LARGE SCALE GENOMIC DNA]</scope>
    <source>
        <strain evidence="2">ATCC MYA-139 / BCRC 22969 / CBS 8797 / CCRC 22969 / KCTC 17520 / NBRC 10181 / NCYC 3082</strain>
    </source>
</reference>
<dbReference type="Proteomes" id="UP000006310">
    <property type="component" value="Chromosome 2"/>
</dbReference>
<evidence type="ECO:0000313" key="1">
    <source>
        <dbReference type="EMBL" id="CCK68598.1"/>
    </source>
</evidence>
<dbReference type="CDD" id="cd22875">
    <property type="entry name" value="IML3"/>
    <property type="match status" value="1"/>
</dbReference>
<proteinExistence type="predicted"/>
<dbReference type="STRING" id="1071383.J7RGD2"/>
<evidence type="ECO:0000313" key="2">
    <source>
        <dbReference type="Proteomes" id="UP000006310"/>
    </source>
</evidence>
<dbReference type="KEGG" id="kng:KNAG_0B01510"/>
<dbReference type="AlphaFoldDB" id="J7RGD2"/>
<dbReference type="GeneID" id="34524248"/>
<reference evidence="2" key="2">
    <citation type="submission" date="2012-08" db="EMBL/GenBank/DDBJ databases">
        <title>Genome sequence of Kazachstania naganishii.</title>
        <authorList>
            <person name="Gordon J.L."/>
            <person name="Armisen D."/>
            <person name="Proux-Wera E."/>
            <person name="OhEigeartaigh S.S."/>
            <person name="Byrne K.P."/>
            <person name="Wolfe K.H."/>
        </authorList>
    </citation>
    <scope>NUCLEOTIDE SEQUENCE [LARGE SCALE GENOMIC DNA]</scope>
    <source>
        <strain evidence="2">ATCC MYA-139 / BCRC 22969 / CBS 8797 / CCRC 22969 / KCTC 17520 / NBRC 10181 / NCYC 3082</strain>
    </source>
</reference>
<keyword evidence="2" id="KW-1185">Reference proteome</keyword>
<protein>
    <submittedName>
        <fullName evidence="1">Uncharacterized protein</fullName>
    </submittedName>
</protein>
<organism evidence="1 2">
    <name type="scientific">Huiozyma naganishii (strain ATCC MYA-139 / BCRC 22969 / CBS 8797 / KCTC 17520 / NBRC 10181 / NCYC 3082 / Yp74L-3)</name>
    <name type="common">Yeast</name>
    <name type="synonym">Kazachstania naganishii</name>
    <dbReference type="NCBI Taxonomy" id="1071383"/>
    <lineage>
        <taxon>Eukaryota</taxon>
        <taxon>Fungi</taxon>
        <taxon>Dikarya</taxon>
        <taxon>Ascomycota</taxon>
        <taxon>Saccharomycotina</taxon>
        <taxon>Saccharomycetes</taxon>
        <taxon>Saccharomycetales</taxon>
        <taxon>Saccharomycetaceae</taxon>
        <taxon>Huiozyma</taxon>
    </lineage>
</organism>
<name>J7RGD2_HUIN7</name>
<dbReference type="OMA" id="YFEPETQ"/>
<dbReference type="RefSeq" id="XP_022462844.1">
    <property type="nucleotide sequence ID" value="XM_022611434.1"/>
</dbReference>